<dbReference type="HOGENOM" id="CLU_123894_0_0_5"/>
<organism evidence="2 3">
    <name type="scientific">Rickettsia australis (strain Cutlack)</name>
    <dbReference type="NCBI Taxonomy" id="1105110"/>
    <lineage>
        <taxon>Bacteria</taxon>
        <taxon>Pseudomonadati</taxon>
        <taxon>Pseudomonadota</taxon>
        <taxon>Alphaproteobacteria</taxon>
        <taxon>Rickettsiales</taxon>
        <taxon>Rickettsiaceae</taxon>
        <taxon>Rickettsieae</taxon>
        <taxon>Rickettsia</taxon>
        <taxon>spotted fever group</taxon>
    </lineage>
</organism>
<accession>H8K6J5</accession>
<sequence length="188" mass="21581">MNDLEKAQILFTALFNRKSNSSPHYAIYEKDFLNNILSSEEIKLEIMQGNNEACYILAKTYEIINCNPQDEYNSMLLTLIGSKLGNTECRQLVDSYPTKYTSFESTVNNFIQNYIGQSDITFDDAILSAACSDTLNTAILGDIRICITRVEHILLHNLLLIFKTIDIVLLLIYPIFIRLKPHHYSKRC</sequence>
<keyword evidence="1" id="KW-0472">Membrane</keyword>
<evidence type="ECO:0000313" key="2">
    <source>
        <dbReference type="EMBL" id="AFC70888.1"/>
    </source>
</evidence>
<name>H8K6J5_RICAC</name>
<dbReference type="AlphaFoldDB" id="H8K6J5"/>
<evidence type="ECO:0000313" key="3">
    <source>
        <dbReference type="Proteomes" id="UP000007589"/>
    </source>
</evidence>
<dbReference type="STRING" id="1105110.MC5_02610"/>
<protein>
    <submittedName>
        <fullName evidence="2">Uncharacterized protein</fullName>
    </submittedName>
</protein>
<gene>
    <name evidence="2" type="ordered locus">MC5_02610</name>
</gene>
<dbReference type="RefSeq" id="WP_014412420.1">
    <property type="nucleotide sequence ID" value="NC_017058.1"/>
</dbReference>
<keyword evidence="3" id="KW-1185">Reference proteome</keyword>
<feature type="transmembrane region" description="Helical" evidence="1">
    <location>
        <begin position="154"/>
        <end position="177"/>
    </location>
</feature>
<dbReference type="OrthoDB" id="7161123at2"/>
<keyword evidence="1" id="KW-0812">Transmembrane</keyword>
<reference evidence="3" key="1">
    <citation type="submission" date="2012-02" db="EMBL/GenBank/DDBJ databases">
        <title>Complete genome sequence of Rickettsia australis strain Cutlack.</title>
        <authorList>
            <person name="Johnson S.L."/>
            <person name="Munk A.C."/>
            <person name="Han S."/>
            <person name="Bruce D.C."/>
            <person name="Dasch G.A."/>
        </authorList>
    </citation>
    <scope>NUCLEOTIDE SEQUENCE [LARGE SCALE GENOMIC DNA]</scope>
    <source>
        <strain evidence="3">Cutlack</strain>
    </source>
</reference>
<keyword evidence="1" id="KW-1133">Transmembrane helix</keyword>
<dbReference type="Proteomes" id="UP000007589">
    <property type="component" value="Chromosome"/>
</dbReference>
<dbReference type="EMBL" id="CP003338">
    <property type="protein sequence ID" value="AFC70888.1"/>
    <property type="molecule type" value="Genomic_DNA"/>
</dbReference>
<dbReference type="KEGG" id="rau:MC5_02610"/>
<proteinExistence type="predicted"/>
<evidence type="ECO:0000256" key="1">
    <source>
        <dbReference type="SAM" id="Phobius"/>
    </source>
</evidence>